<keyword evidence="3" id="KW-1185">Reference proteome</keyword>
<organism evidence="2 3">
    <name type="scientific">Treponema phagedenis</name>
    <dbReference type="NCBI Taxonomy" id="162"/>
    <lineage>
        <taxon>Bacteria</taxon>
        <taxon>Pseudomonadati</taxon>
        <taxon>Spirochaetota</taxon>
        <taxon>Spirochaetia</taxon>
        <taxon>Spirochaetales</taxon>
        <taxon>Treponemataceae</taxon>
        <taxon>Treponema</taxon>
    </lineage>
</organism>
<dbReference type="AlphaFoldDB" id="A0A0B7GYF8"/>
<evidence type="ECO:0000313" key="3">
    <source>
        <dbReference type="Proteomes" id="UP000042527"/>
    </source>
</evidence>
<feature type="compositionally biased region" description="Basic residues" evidence="1">
    <location>
        <begin position="84"/>
        <end position="95"/>
    </location>
</feature>
<protein>
    <submittedName>
        <fullName evidence="2">Uncharacterized protein</fullName>
    </submittedName>
</protein>
<evidence type="ECO:0000256" key="1">
    <source>
        <dbReference type="SAM" id="MobiDB-lite"/>
    </source>
</evidence>
<accession>A0A0B7GYF8</accession>
<dbReference type="EMBL" id="CDNC01000012">
    <property type="protein sequence ID" value="CEM61696.1"/>
    <property type="molecule type" value="Genomic_DNA"/>
</dbReference>
<feature type="region of interest" description="Disordered" evidence="1">
    <location>
        <begin position="1"/>
        <end position="95"/>
    </location>
</feature>
<sequence>MSKKETENKKLEVAQNNQETEGENKLTENTSVENQNPSNENTSVQNEDALKTETQNNKDAAGGETQKENTDVKEENKKPQKSTGSKRRIKNEQLKKKKIIVFDGSTVSFDEKGIAELEEKYAEYLLTIPSYSEV</sequence>
<dbReference type="Proteomes" id="UP000042527">
    <property type="component" value="Unassembled WGS sequence"/>
</dbReference>
<feature type="compositionally biased region" description="Polar residues" evidence="1">
    <location>
        <begin position="27"/>
        <end position="58"/>
    </location>
</feature>
<feature type="compositionally biased region" description="Basic and acidic residues" evidence="1">
    <location>
        <begin position="65"/>
        <end position="78"/>
    </location>
</feature>
<feature type="compositionally biased region" description="Basic and acidic residues" evidence="1">
    <location>
        <begin position="1"/>
        <end position="12"/>
    </location>
</feature>
<gene>
    <name evidence="2" type="ORF">TPHV1_20233</name>
</gene>
<name>A0A0B7GYF8_TREPH</name>
<reference evidence="3" key="1">
    <citation type="submission" date="2015-01" db="EMBL/GenBank/DDBJ databases">
        <authorList>
            <person name="Manzoor Shahid"/>
            <person name="Zubair Saima"/>
        </authorList>
    </citation>
    <scope>NUCLEOTIDE SEQUENCE [LARGE SCALE GENOMIC DNA]</scope>
    <source>
        <strain evidence="3">V1</strain>
    </source>
</reference>
<dbReference type="RefSeq" id="WP_002695356.1">
    <property type="nucleotide sequence ID" value="NZ_CDNC01000012.1"/>
</dbReference>
<evidence type="ECO:0000313" key="2">
    <source>
        <dbReference type="EMBL" id="CEM61696.1"/>
    </source>
</evidence>
<proteinExistence type="predicted"/>